<evidence type="ECO:0000313" key="2">
    <source>
        <dbReference type="EMBL" id="GEZ69196.1"/>
    </source>
</evidence>
<reference evidence="2" key="1">
    <citation type="journal article" date="2019" name="Sci. Rep.">
        <title>Draft genome of Tanacetum cinerariifolium, the natural source of mosquito coil.</title>
        <authorList>
            <person name="Yamashiro T."/>
            <person name="Shiraishi A."/>
            <person name="Satake H."/>
            <person name="Nakayama K."/>
        </authorList>
    </citation>
    <scope>NUCLEOTIDE SEQUENCE</scope>
</reference>
<keyword evidence="1" id="KW-0472">Membrane</keyword>
<dbReference type="AlphaFoldDB" id="A0A699IKI4"/>
<keyword evidence="1" id="KW-0812">Transmembrane</keyword>
<feature type="transmembrane region" description="Helical" evidence="1">
    <location>
        <begin position="31"/>
        <end position="49"/>
    </location>
</feature>
<organism evidence="2">
    <name type="scientific">Tanacetum cinerariifolium</name>
    <name type="common">Dalmatian daisy</name>
    <name type="synonym">Chrysanthemum cinerariifolium</name>
    <dbReference type="NCBI Taxonomy" id="118510"/>
    <lineage>
        <taxon>Eukaryota</taxon>
        <taxon>Viridiplantae</taxon>
        <taxon>Streptophyta</taxon>
        <taxon>Embryophyta</taxon>
        <taxon>Tracheophyta</taxon>
        <taxon>Spermatophyta</taxon>
        <taxon>Magnoliopsida</taxon>
        <taxon>eudicotyledons</taxon>
        <taxon>Gunneridae</taxon>
        <taxon>Pentapetalae</taxon>
        <taxon>asterids</taxon>
        <taxon>campanulids</taxon>
        <taxon>Asterales</taxon>
        <taxon>Asteraceae</taxon>
        <taxon>Asteroideae</taxon>
        <taxon>Anthemideae</taxon>
        <taxon>Anthemidinae</taxon>
        <taxon>Tanacetum</taxon>
    </lineage>
</organism>
<sequence>MSDATNSSMDQSPISYLYCFTAEQTRRQKEIIQLLLFFLISVAGDSYWISERSYSKAMLGYSWNSKSSTGSNGIKSNDYNYKRTMNPYADKSSSYRMDMKSRQQSASTIPKSFLRSQQIGL</sequence>
<keyword evidence="1" id="KW-1133">Transmembrane helix</keyword>
<gene>
    <name evidence="2" type="ORF">Tci_541169</name>
</gene>
<dbReference type="EMBL" id="BKCJ010310750">
    <property type="protein sequence ID" value="GEZ69196.1"/>
    <property type="molecule type" value="Genomic_DNA"/>
</dbReference>
<comment type="caution">
    <text evidence="2">The sequence shown here is derived from an EMBL/GenBank/DDBJ whole genome shotgun (WGS) entry which is preliminary data.</text>
</comment>
<proteinExistence type="predicted"/>
<name>A0A699IKI4_TANCI</name>
<protein>
    <submittedName>
        <fullName evidence="2">YTH domain-containing protein</fullName>
    </submittedName>
</protein>
<evidence type="ECO:0000256" key="1">
    <source>
        <dbReference type="SAM" id="Phobius"/>
    </source>
</evidence>
<accession>A0A699IKI4</accession>